<keyword evidence="8 10" id="KW-0472">Membrane</keyword>
<keyword evidence="13" id="KW-1185">Reference proteome</keyword>
<keyword evidence="6" id="KW-0283">Flagellar rotation</keyword>
<keyword evidence="7 10" id="KW-1133">Transmembrane helix</keyword>
<evidence type="ECO:0000256" key="4">
    <source>
        <dbReference type="ARBA" id="ARBA00022475"/>
    </source>
</evidence>
<organism evidence="12 13">
    <name type="scientific">Kiloniella spongiae</name>
    <dbReference type="NCBI Taxonomy" id="1489064"/>
    <lineage>
        <taxon>Bacteria</taxon>
        <taxon>Pseudomonadati</taxon>
        <taxon>Pseudomonadota</taxon>
        <taxon>Alphaproteobacteria</taxon>
        <taxon>Rhodospirillales</taxon>
        <taxon>Kiloniellaceae</taxon>
        <taxon>Kiloniella</taxon>
    </lineage>
</organism>
<proteinExistence type="inferred from homology"/>
<reference evidence="12 13" key="1">
    <citation type="submission" date="2015-03" db="EMBL/GenBank/DDBJ databases">
        <title>Genome Sequence of Kiloniella spongiae MEBiC09566, isolated from a marine sponge.</title>
        <authorList>
            <person name="Shao Z."/>
            <person name="Wang L."/>
            <person name="Li X."/>
        </authorList>
    </citation>
    <scope>NUCLEOTIDE SEQUENCE [LARGE SCALE GENOMIC DNA]</scope>
    <source>
        <strain evidence="12 13">MEBiC09566</strain>
    </source>
</reference>
<keyword evidence="12" id="KW-0969">Cilium</keyword>
<dbReference type="Proteomes" id="UP000035444">
    <property type="component" value="Unassembled WGS sequence"/>
</dbReference>
<evidence type="ECO:0000256" key="1">
    <source>
        <dbReference type="ARBA" id="ARBA00004651"/>
    </source>
</evidence>
<keyword evidence="5 10" id="KW-0812">Transmembrane</keyword>
<dbReference type="PATRIC" id="fig|1489064.4.peg.1797"/>
<evidence type="ECO:0000313" key="12">
    <source>
        <dbReference type="EMBL" id="KLN59028.1"/>
    </source>
</evidence>
<evidence type="ECO:0000259" key="11">
    <source>
        <dbReference type="Pfam" id="PF01618"/>
    </source>
</evidence>
<dbReference type="Pfam" id="PF01618">
    <property type="entry name" value="MotA_ExbB"/>
    <property type="match status" value="1"/>
</dbReference>
<dbReference type="InterPro" id="IPR002898">
    <property type="entry name" value="MotA_ExbB_proton_chnl"/>
</dbReference>
<feature type="region of interest" description="Disordered" evidence="9">
    <location>
        <begin position="1"/>
        <end position="21"/>
    </location>
</feature>
<evidence type="ECO:0000256" key="5">
    <source>
        <dbReference type="ARBA" id="ARBA00022692"/>
    </source>
</evidence>
<dbReference type="AlphaFoldDB" id="A0A0H2M9P5"/>
<evidence type="ECO:0000256" key="9">
    <source>
        <dbReference type="SAM" id="MobiDB-lite"/>
    </source>
</evidence>
<evidence type="ECO:0000256" key="10">
    <source>
        <dbReference type="SAM" id="Phobius"/>
    </source>
</evidence>
<sequence>MANTSQTRATEGTQVPSRPQSNATVDYATLGGVVGAFLIIITAMILGGSPGSFFNLPAILIVIGGTFLVTTISFTFDEVSRSQKTMLRAALYQAETPGNAALQVLFLADQARRNSILSLQKHLKDIQNSGFLHRATEMLVDGIAPEQLEAVLEQQLIATQNRHQRSANILRRAGEVAPAMGLIGTLVGLVQMLSNLEDPSTIGPSMAVALLTTFYGAILSNMIFHPLAAKLERISQTEAIVNQIYTIGICSVCKQENPRRLEIMLNTILSPDQRVNYFD</sequence>
<dbReference type="STRING" id="1489064.WH96_19845"/>
<dbReference type="PANTHER" id="PTHR30433:SF2">
    <property type="entry name" value="MOTILITY PROTEIN A"/>
    <property type="match status" value="1"/>
</dbReference>
<evidence type="ECO:0000313" key="13">
    <source>
        <dbReference type="Proteomes" id="UP000035444"/>
    </source>
</evidence>
<comment type="caution">
    <text evidence="12">The sequence shown here is derived from an EMBL/GenBank/DDBJ whole genome shotgun (WGS) entry which is preliminary data.</text>
</comment>
<keyword evidence="12" id="KW-0966">Cell projection</keyword>
<feature type="transmembrane region" description="Helical" evidence="10">
    <location>
        <begin position="53"/>
        <end position="76"/>
    </location>
</feature>
<dbReference type="GO" id="GO:0071978">
    <property type="term" value="P:bacterial-type flagellum-dependent swarming motility"/>
    <property type="evidence" value="ECO:0007669"/>
    <property type="project" value="InterPro"/>
</dbReference>
<evidence type="ECO:0000256" key="8">
    <source>
        <dbReference type="ARBA" id="ARBA00023136"/>
    </source>
</evidence>
<dbReference type="OrthoDB" id="9806929at2"/>
<gene>
    <name evidence="12" type="ORF">WH96_19845</name>
</gene>
<name>A0A0H2M9P5_9PROT</name>
<keyword evidence="4" id="KW-1003">Cell membrane</keyword>
<evidence type="ECO:0000256" key="7">
    <source>
        <dbReference type="ARBA" id="ARBA00022989"/>
    </source>
</evidence>
<dbReference type="RefSeq" id="WP_047765987.1">
    <property type="nucleotide sequence ID" value="NZ_LAQL01000021.1"/>
</dbReference>
<accession>A0A0H2M9P5</accession>
<feature type="transmembrane region" description="Helical" evidence="10">
    <location>
        <begin position="176"/>
        <end position="194"/>
    </location>
</feature>
<comment type="subcellular location">
    <subcellularLocation>
        <location evidence="1">Cell membrane</location>
        <topology evidence="1">Multi-pass membrane protein</topology>
    </subcellularLocation>
</comment>
<comment type="similarity">
    <text evidence="2">Belongs to the MotA family.</text>
</comment>
<dbReference type="EMBL" id="LAQL01000021">
    <property type="protein sequence ID" value="KLN59028.1"/>
    <property type="molecule type" value="Genomic_DNA"/>
</dbReference>
<protein>
    <submittedName>
        <fullName evidence="12">Flagellar motor protein MotA</fullName>
    </submittedName>
</protein>
<feature type="transmembrane region" description="Helical" evidence="10">
    <location>
        <begin position="27"/>
        <end position="47"/>
    </location>
</feature>
<dbReference type="InterPro" id="IPR047055">
    <property type="entry name" value="MotA-like"/>
</dbReference>
<evidence type="ECO:0000256" key="6">
    <source>
        <dbReference type="ARBA" id="ARBA00022779"/>
    </source>
</evidence>
<keyword evidence="12" id="KW-0282">Flagellum</keyword>
<evidence type="ECO:0000256" key="2">
    <source>
        <dbReference type="ARBA" id="ARBA00008038"/>
    </source>
</evidence>
<keyword evidence="3" id="KW-0813">Transport</keyword>
<dbReference type="InterPro" id="IPR000540">
    <property type="entry name" value="Flag_MotA_CS"/>
</dbReference>
<dbReference type="GO" id="GO:0006935">
    <property type="term" value="P:chemotaxis"/>
    <property type="evidence" value="ECO:0007669"/>
    <property type="project" value="InterPro"/>
</dbReference>
<feature type="transmembrane region" description="Helical" evidence="10">
    <location>
        <begin position="206"/>
        <end position="224"/>
    </location>
</feature>
<evidence type="ECO:0000256" key="3">
    <source>
        <dbReference type="ARBA" id="ARBA00022448"/>
    </source>
</evidence>
<dbReference type="PROSITE" id="PS01307">
    <property type="entry name" value="MOTA"/>
    <property type="match status" value="1"/>
</dbReference>
<dbReference type="GO" id="GO:0005886">
    <property type="term" value="C:plasma membrane"/>
    <property type="evidence" value="ECO:0007669"/>
    <property type="project" value="UniProtKB-SubCell"/>
</dbReference>
<feature type="domain" description="MotA/TolQ/ExbB proton channel" evidence="11">
    <location>
        <begin position="130"/>
        <end position="238"/>
    </location>
</feature>
<dbReference type="PANTHER" id="PTHR30433">
    <property type="entry name" value="CHEMOTAXIS PROTEIN MOTA"/>
    <property type="match status" value="1"/>
</dbReference>